<dbReference type="Proteomes" id="UP000199183">
    <property type="component" value="Unassembled WGS sequence"/>
</dbReference>
<keyword evidence="8" id="KW-0966">Cell projection</keyword>
<dbReference type="Gene3D" id="1.10.1740.10">
    <property type="match status" value="1"/>
</dbReference>
<dbReference type="STRING" id="640635.SAMN04489806_2092"/>
<dbReference type="OrthoDB" id="9799825at2"/>
<evidence type="ECO:0000259" key="5">
    <source>
        <dbReference type="Pfam" id="PF04539"/>
    </source>
</evidence>
<sequence length="268" mass="29267">MQRADRNRLIEDNLPLVGYLVADVWSRATHLSREDLASVGAVALVTAADAFKPELGVPFGAFARRRILGAFADDMRSMDWASRGTRKRIKETSAVQESLTAALGRTPTIDEIATTMSVDRDTVAEALADAARTVTTLDDPSAEKLAADIPLPDEAVLVTERLEILESAIEALPERMRTIVRQVYFDDRPVKEIAAELGITHSAVSQQRSEAVRLLHDALTTYFAEKPAPDAVMTSRVSAASRAAYFARVAEHGNLRIANAFRQQVPAV</sequence>
<dbReference type="PIRSF" id="PIRSF000770">
    <property type="entry name" value="RNA_pol_sigma-SigE/K"/>
    <property type="match status" value="1"/>
</dbReference>
<dbReference type="Pfam" id="PF04542">
    <property type="entry name" value="Sigma70_r2"/>
    <property type="match status" value="1"/>
</dbReference>
<organism evidence="8 9">
    <name type="scientific">Paramicrobacterium humi</name>
    <dbReference type="NCBI Taxonomy" id="640635"/>
    <lineage>
        <taxon>Bacteria</taxon>
        <taxon>Bacillati</taxon>
        <taxon>Actinomycetota</taxon>
        <taxon>Actinomycetes</taxon>
        <taxon>Micrococcales</taxon>
        <taxon>Microbacteriaceae</taxon>
        <taxon>Paramicrobacterium</taxon>
    </lineage>
</organism>
<keyword evidence="8" id="KW-0282">Flagellum</keyword>
<dbReference type="InterPro" id="IPR000943">
    <property type="entry name" value="RNA_pol_sigma70"/>
</dbReference>
<evidence type="ECO:0000259" key="6">
    <source>
        <dbReference type="Pfam" id="PF04542"/>
    </source>
</evidence>
<evidence type="ECO:0000256" key="3">
    <source>
        <dbReference type="ARBA" id="ARBA00023125"/>
    </source>
</evidence>
<dbReference type="RefSeq" id="WP_091183634.1">
    <property type="nucleotide sequence ID" value="NZ_FNRY01000001.1"/>
</dbReference>
<keyword evidence="2" id="KW-0731">Sigma factor</keyword>
<dbReference type="SUPFAM" id="SSF88659">
    <property type="entry name" value="Sigma3 and sigma4 domains of RNA polymerase sigma factors"/>
    <property type="match status" value="2"/>
</dbReference>
<dbReference type="CDD" id="cd06171">
    <property type="entry name" value="Sigma70_r4"/>
    <property type="match status" value="1"/>
</dbReference>
<proteinExistence type="predicted"/>
<keyword evidence="3" id="KW-0238">DNA-binding</keyword>
<dbReference type="NCBIfam" id="TIGR02937">
    <property type="entry name" value="sigma70-ECF"/>
    <property type="match status" value="1"/>
</dbReference>
<dbReference type="InterPro" id="IPR013324">
    <property type="entry name" value="RNA_pol_sigma_r3/r4-like"/>
</dbReference>
<evidence type="ECO:0000313" key="8">
    <source>
        <dbReference type="EMBL" id="SEB90615.1"/>
    </source>
</evidence>
<evidence type="ECO:0000256" key="1">
    <source>
        <dbReference type="ARBA" id="ARBA00023015"/>
    </source>
</evidence>
<evidence type="ECO:0000256" key="2">
    <source>
        <dbReference type="ARBA" id="ARBA00023082"/>
    </source>
</evidence>
<name>A0A1H4N7C6_9MICO</name>
<dbReference type="InterPro" id="IPR013325">
    <property type="entry name" value="RNA_pol_sigma_r2"/>
</dbReference>
<evidence type="ECO:0000313" key="9">
    <source>
        <dbReference type="Proteomes" id="UP000199183"/>
    </source>
</evidence>
<dbReference type="Pfam" id="PF04539">
    <property type="entry name" value="Sigma70_r3"/>
    <property type="match status" value="1"/>
</dbReference>
<dbReference type="GO" id="GO:0006352">
    <property type="term" value="P:DNA-templated transcription initiation"/>
    <property type="evidence" value="ECO:0007669"/>
    <property type="project" value="InterPro"/>
</dbReference>
<dbReference type="PANTHER" id="PTHR30385">
    <property type="entry name" value="SIGMA FACTOR F FLAGELLAR"/>
    <property type="match status" value="1"/>
</dbReference>
<evidence type="ECO:0000256" key="4">
    <source>
        <dbReference type="ARBA" id="ARBA00023163"/>
    </source>
</evidence>
<evidence type="ECO:0000259" key="7">
    <source>
        <dbReference type="Pfam" id="PF04545"/>
    </source>
</evidence>
<feature type="domain" description="RNA polymerase sigma-70 region 3" evidence="5">
    <location>
        <begin position="89"/>
        <end position="134"/>
    </location>
</feature>
<dbReference type="GO" id="GO:0016987">
    <property type="term" value="F:sigma factor activity"/>
    <property type="evidence" value="ECO:0007669"/>
    <property type="project" value="UniProtKB-KW"/>
</dbReference>
<dbReference type="InterPro" id="IPR014284">
    <property type="entry name" value="RNA_pol_sigma-70_dom"/>
</dbReference>
<feature type="domain" description="RNA polymerase sigma-70 region 4" evidence="7">
    <location>
        <begin position="168"/>
        <end position="215"/>
    </location>
</feature>
<dbReference type="SUPFAM" id="SSF88946">
    <property type="entry name" value="Sigma2 domain of RNA polymerase sigma factors"/>
    <property type="match status" value="1"/>
</dbReference>
<reference evidence="8 9" key="1">
    <citation type="submission" date="2016-10" db="EMBL/GenBank/DDBJ databases">
        <authorList>
            <person name="de Groot N.N."/>
        </authorList>
    </citation>
    <scope>NUCLEOTIDE SEQUENCE [LARGE SCALE GENOMIC DNA]</scope>
    <source>
        <strain evidence="8 9">DSM 21799</strain>
    </source>
</reference>
<keyword evidence="8" id="KW-0969">Cilium</keyword>
<dbReference type="InterPro" id="IPR007627">
    <property type="entry name" value="RNA_pol_sigma70_r2"/>
</dbReference>
<dbReference type="AlphaFoldDB" id="A0A1H4N7C6"/>
<gene>
    <name evidence="8" type="ORF">SAMN04489806_2092</name>
</gene>
<dbReference type="Gene3D" id="1.20.140.160">
    <property type="match status" value="1"/>
</dbReference>
<dbReference type="GO" id="GO:0003677">
    <property type="term" value="F:DNA binding"/>
    <property type="evidence" value="ECO:0007669"/>
    <property type="project" value="UniProtKB-KW"/>
</dbReference>
<keyword evidence="4" id="KW-0804">Transcription</keyword>
<dbReference type="InterPro" id="IPR007624">
    <property type="entry name" value="RNA_pol_sigma70_r3"/>
</dbReference>
<keyword evidence="9" id="KW-1185">Reference proteome</keyword>
<dbReference type="EMBL" id="FNRY01000001">
    <property type="protein sequence ID" value="SEB90615.1"/>
    <property type="molecule type" value="Genomic_DNA"/>
</dbReference>
<protein>
    <submittedName>
        <fullName evidence="8">RNA polymerase sigma factor for flagellar operon FliA</fullName>
    </submittedName>
</protein>
<accession>A0A1H4N7C6</accession>
<keyword evidence="1" id="KW-0805">Transcription regulation</keyword>
<feature type="domain" description="RNA polymerase sigma-70 region 2" evidence="6">
    <location>
        <begin position="9"/>
        <end position="80"/>
    </location>
</feature>
<dbReference type="Pfam" id="PF04545">
    <property type="entry name" value="Sigma70_r4"/>
    <property type="match status" value="1"/>
</dbReference>
<dbReference type="InterPro" id="IPR007630">
    <property type="entry name" value="RNA_pol_sigma70_r4"/>
</dbReference>